<dbReference type="InterPro" id="IPR058192">
    <property type="entry name" value="WHD_ROQ1-like"/>
</dbReference>
<keyword evidence="9" id="KW-1185">Reference proteome</keyword>
<dbReference type="Gene3D" id="3.40.50.10140">
    <property type="entry name" value="Toll/interleukin-1 receptor homology (TIR) domain"/>
    <property type="match status" value="1"/>
</dbReference>
<dbReference type="EMBL" id="CM001219">
    <property type="protein sequence ID" value="AES69132.2"/>
    <property type="molecule type" value="Genomic_DNA"/>
</dbReference>
<evidence type="ECO:0000313" key="6">
    <source>
        <dbReference type="EMBL" id="AES69132.2"/>
    </source>
</evidence>
<evidence type="ECO:0000256" key="4">
    <source>
        <dbReference type="SAM" id="MobiDB-lite"/>
    </source>
</evidence>
<dbReference type="PANTHER" id="PTHR11017:SF560">
    <property type="entry name" value="RESISTANCE PROTEIN (TIR-NBS-LRR CLASS), PUTATIVE-RELATED"/>
    <property type="match status" value="1"/>
</dbReference>
<dbReference type="PROSITE" id="PS50104">
    <property type="entry name" value="TIR"/>
    <property type="match status" value="1"/>
</dbReference>
<dbReference type="InterPro" id="IPR002182">
    <property type="entry name" value="NB-ARC"/>
</dbReference>
<dbReference type="EnsemblPlants" id="AES69132">
    <property type="protein sequence ID" value="AES69132"/>
    <property type="gene ID" value="MTR_3g022930"/>
</dbReference>
<dbReference type="SMART" id="SM00255">
    <property type="entry name" value="TIR"/>
    <property type="match status" value="1"/>
</dbReference>
<dbReference type="GO" id="GO:0007165">
    <property type="term" value="P:signal transduction"/>
    <property type="evidence" value="ECO:0007669"/>
    <property type="project" value="InterPro"/>
</dbReference>
<evidence type="ECO:0000259" key="5">
    <source>
        <dbReference type="PROSITE" id="PS50104"/>
    </source>
</evidence>
<dbReference type="InterPro" id="IPR000157">
    <property type="entry name" value="TIR_dom"/>
</dbReference>
<dbReference type="InterPro" id="IPR042197">
    <property type="entry name" value="Apaf_helical"/>
</dbReference>
<dbReference type="InterPro" id="IPR044974">
    <property type="entry name" value="Disease_R_plants"/>
</dbReference>
<evidence type="ECO:0000313" key="7">
    <source>
        <dbReference type="EMBL" id="RHN65970.1"/>
    </source>
</evidence>
<evidence type="ECO:0000256" key="2">
    <source>
        <dbReference type="ARBA" id="ARBA00022737"/>
    </source>
</evidence>
<reference evidence="8" key="3">
    <citation type="submission" date="2015-04" db="UniProtKB">
        <authorList>
            <consortium name="EnsemblPlants"/>
        </authorList>
    </citation>
    <scope>IDENTIFICATION</scope>
    <source>
        <strain evidence="8">cv. Jemalong A17</strain>
    </source>
</reference>
<keyword evidence="2" id="KW-0677">Repeat</keyword>
<feature type="domain" description="TIR" evidence="5">
    <location>
        <begin position="18"/>
        <end position="190"/>
    </location>
</feature>
<feature type="region of interest" description="Disordered" evidence="4">
    <location>
        <begin position="1034"/>
        <end position="1086"/>
    </location>
</feature>
<dbReference type="Proteomes" id="UP000002051">
    <property type="component" value="Chromosome 3"/>
</dbReference>
<dbReference type="InterPro" id="IPR027417">
    <property type="entry name" value="P-loop_NTPase"/>
</dbReference>
<evidence type="ECO:0000256" key="3">
    <source>
        <dbReference type="ARBA" id="ARBA00023027"/>
    </source>
</evidence>
<keyword evidence="1" id="KW-0433">Leucine-rich repeat</keyword>
<dbReference type="Pfam" id="PF01582">
    <property type="entry name" value="TIR"/>
    <property type="match status" value="1"/>
</dbReference>
<dbReference type="HOGENOM" id="CLU_001561_1_1_1"/>
<dbReference type="AlphaFoldDB" id="G7J1L8"/>
<dbReference type="Pfam" id="PF23282">
    <property type="entry name" value="WHD_ROQ1"/>
    <property type="match status" value="1"/>
</dbReference>
<dbReference type="Gramene" id="rna13878">
    <property type="protein sequence ID" value="RHN65970.1"/>
    <property type="gene ID" value="gene13878"/>
</dbReference>
<dbReference type="InterPro" id="IPR032675">
    <property type="entry name" value="LRR_dom_sf"/>
</dbReference>
<dbReference type="KEGG" id="mtr:11421884"/>
<feature type="compositionally biased region" description="Basic and acidic residues" evidence="4">
    <location>
        <begin position="1062"/>
        <end position="1086"/>
    </location>
</feature>
<reference evidence="7" key="5">
    <citation type="journal article" date="2018" name="Nat. Plants">
        <title>Whole-genome landscape of Medicago truncatula symbiotic genes.</title>
        <authorList>
            <person name="Pecrix Y."/>
            <person name="Gamas P."/>
            <person name="Carrere S."/>
        </authorList>
    </citation>
    <scope>NUCLEOTIDE SEQUENCE</scope>
    <source>
        <tissue evidence="7">Leaves</tissue>
    </source>
</reference>
<dbReference type="InterPro" id="IPR035897">
    <property type="entry name" value="Toll_tir_struct_dom_sf"/>
</dbReference>
<dbReference type="Pfam" id="PF00931">
    <property type="entry name" value="NB-ARC"/>
    <property type="match status" value="1"/>
</dbReference>
<dbReference type="SUPFAM" id="SSF52540">
    <property type="entry name" value="P-loop containing nucleoside triphosphate hydrolases"/>
    <property type="match status" value="1"/>
</dbReference>
<dbReference type="SUPFAM" id="SSF52200">
    <property type="entry name" value="Toll/Interleukin receptor TIR domain"/>
    <property type="match status" value="1"/>
</dbReference>
<accession>G7J1L8</accession>
<dbReference type="PRINTS" id="PR00364">
    <property type="entry name" value="DISEASERSIST"/>
</dbReference>
<accession>A0A0C3VCN8</accession>
<dbReference type="SUPFAM" id="SSF52058">
    <property type="entry name" value="L domain-like"/>
    <property type="match status" value="1"/>
</dbReference>
<dbReference type="GO" id="GO:0006952">
    <property type="term" value="P:defense response"/>
    <property type="evidence" value="ECO:0007669"/>
    <property type="project" value="InterPro"/>
</dbReference>
<dbReference type="FunFam" id="3.40.50.10140:FF:000007">
    <property type="entry name" value="Disease resistance protein (TIR-NBS-LRR class)"/>
    <property type="match status" value="1"/>
</dbReference>
<sequence length="1161" mass="130674">MESMSSSSSSFNLISQQWIYDVFINFRGEDTRKSLVSHLYAALSNAGINTFLDDEKLKKGWEVEPELLRAIQGSQICLVIFSEHYTESSWCLVELVKIMEHRKTNNNSPVVIPIFYHVDPSVVRRQVGDFGKALEAITKRIHPPKERQELLRTWKRALTQAANISGWDSSIFRSESELVNKIVDEVLRKLENTFLPTTEFPVGLESRVDQVMLSIENQSSKVSAVGIWGMGGLGKTTTAKGIYNKIHRKFVHRSFIENIRQTCESDKGYIRLQQQLLSDLFKTKEKIHNIASGTITINKRLSAKKVLIVLDDVTKVQQVKALCGNYKCLGLGSVLIVTTRDAHVLRSLEVDCVCTAKEMDENESLELFSWHAFRNATPRANFSDLSKNVVNYCGGLPLAVEVLGSYLFERTKEEWKSVLSKLEKIPHEEVQEKLKISYDGLTDDTKKAIFLDVCCFFIGKDRDYVTEILNGCGLFAGIGIAVLIERSLLKVEKNNKLGMHDLIRDMGREIVRGSSTNDPGERSRLWLHEDAHSVLTKNTGTQKVEGLILNLQSKGRDSFSTNVFQQMQNMRLLQLDCVDLTGEFAHLSKQLRWVNWQRSTFNCIPKDFYQGNLVVLELKFSNVKQVWKETKLLDKLKILNLSHSKYLKSTPDFSKLPNLEKLIMKDCPSLSEIHPSIGVLKKLLLINLKDCTSLGNLPREIYQLISVKTLILFGCSKIDKLEEDIVQMKSLTTLVAANTGVKQAPFSIVRSKSIVYISLCGYEGLSRDIFPSLIWSWMSPTMNPLPYIPLTSLDVESNNLVLGYQSSMRSSCSEHRSVRVECQSVIQLIQKLTSFLDGLYGANLTESETSHASKISDISLKSLLITMGSCHIVVDTLGKSLSQGLTTNDSSDSFLPGDNYPSWLAYTNEGPSVRFEVPEDCDGCLKGITLYVVYSSTPENMETECLTGVLIINYTKCTFHIYKRDTVMSFNDEDWQSVISNLAVGDSVGIFVAFGHGLTVKKTVVYLTYAESSAMQIEPSITVEVKPSSEVQMEPLPEPEMQPSSNVKTEPSLEEVQPSADMKMEPLPELEVKPSSNVKREASPDVKMEPLPELEVQPSSNVKRESLLEDEVQPSLDVKMEPSPIINNGPLPKRNTKIFVRFSKKLGECLCLNRNRDLNNF</sequence>
<keyword evidence="3" id="KW-0520">NAD</keyword>
<evidence type="ECO:0000313" key="10">
    <source>
        <dbReference type="Proteomes" id="UP000265566"/>
    </source>
</evidence>
<dbReference type="Gene3D" id="3.40.50.300">
    <property type="entry name" value="P-loop containing nucleotide triphosphate hydrolases"/>
    <property type="match status" value="1"/>
</dbReference>
<name>G7J1L8_MEDTR</name>
<dbReference type="OrthoDB" id="1430598at2759"/>
<dbReference type="GO" id="GO:0016787">
    <property type="term" value="F:hydrolase activity"/>
    <property type="evidence" value="ECO:0007669"/>
    <property type="project" value="UniProtKB-KW"/>
</dbReference>
<reference evidence="10" key="4">
    <citation type="journal article" date="2018" name="Nat. Plants">
        <title>Whole-genome landscape of Medicago truncatula symbiotic genes.</title>
        <authorList>
            <person name="Pecrix Y."/>
            <person name="Staton S.E."/>
            <person name="Sallet E."/>
            <person name="Lelandais-Briere C."/>
            <person name="Moreau S."/>
            <person name="Carrere S."/>
            <person name="Blein T."/>
            <person name="Jardinaud M.F."/>
            <person name="Latrasse D."/>
            <person name="Zouine M."/>
            <person name="Zahm M."/>
            <person name="Kreplak J."/>
            <person name="Mayjonade B."/>
            <person name="Satge C."/>
            <person name="Perez M."/>
            <person name="Cauet S."/>
            <person name="Marande W."/>
            <person name="Chantry-Darmon C."/>
            <person name="Lopez-Roques C."/>
            <person name="Bouchez O."/>
            <person name="Berard A."/>
            <person name="Debelle F."/>
            <person name="Munos S."/>
            <person name="Bendahmane A."/>
            <person name="Berges H."/>
            <person name="Niebel A."/>
            <person name="Buitink J."/>
            <person name="Frugier F."/>
            <person name="Benhamed M."/>
            <person name="Crespi M."/>
            <person name="Gouzy J."/>
            <person name="Gamas P."/>
        </authorList>
    </citation>
    <scope>NUCLEOTIDE SEQUENCE [LARGE SCALE GENOMIC DNA]</scope>
    <source>
        <strain evidence="10">cv. Jemalong A17</strain>
    </source>
</reference>
<feature type="compositionally biased region" description="Low complexity" evidence="4">
    <location>
        <begin position="1034"/>
        <end position="1043"/>
    </location>
</feature>
<dbReference type="eggNOG" id="ENOG502QQJE">
    <property type="taxonomic scope" value="Eukaryota"/>
</dbReference>
<evidence type="ECO:0000256" key="1">
    <source>
        <dbReference type="ARBA" id="ARBA00022614"/>
    </source>
</evidence>
<dbReference type="EMBL" id="PSQE01000003">
    <property type="protein sequence ID" value="RHN65970.1"/>
    <property type="molecule type" value="Genomic_DNA"/>
</dbReference>
<evidence type="ECO:0000313" key="9">
    <source>
        <dbReference type="Proteomes" id="UP000002051"/>
    </source>
</evidence>
<dbReference type="Gene3D" id="1.10.8.430">
    <property type="entry name" value="Helical domain of apoptotic protease-activating factors"/>
    <property type="match status" value="1"/>
</dbReference>
<dbReference type="PANTHER" id="PTHR11017">
    <property type="entry name" value="LEUCINE-RICH REPEAT-CONTAINING PROTEIN"/>
    <property type="match status" value="1"/>
</dbReference>
<dbReference type="Proteomes" id="UP000265566">
    <property type="component" value="Chromosome 3"/>
</dbReference>
<dbReference type="Gene3D" id="3.80.10.10">
    <property type="entry name" value="Ribonuclease Inhibitor"/>
    <property type="match status" value="1"/>
</dbReference>
<dbReference type="PaxDb" id="3880-AES69132"/>
<proteinExistence type="predicted"/>
<reference evidence="6 9" key="2">
    <citation type="journal article" date="2014" name="BMC Genomics">
        <title>An improved genome release (version Mt4.0) for the model legume Medicago truncatula.</title>
        <authorList>
            <person name="Tang H."/>
            <person name="Krishnakumar V."/>
            <person name="Bidwell S."/>
            <person name="Rosen B."/>
            <person name="Chan A."/>
            <person name="Zhou S."/>
            <person name="Gentzbittel L."/>
            <person name="Childs K.L."/>
            <person name="Yandell M."/>
            <person name="Gundlach H."/>
            <person name="Mayer K.F."/>
            <person name="Schwartz D.C."/>
            <person name="Town C.D."/>
        </authorList>
    </citation>
    <scope>GENOME REANNOTATION</scope>
    <source>
        <strain evidence="8 9">cv. Jemalong A17</strain>
    </source>
</reference>
<gene>
    <name evidence="8" type="primary">11421884</name>
    <name evidence="6" type="ordered locus">MTR_3g022930</name>
    <name evidence="7" type="ORF">MtrunA17_Chr3g0085731</name>
</gene>
<protein>
    <submittedName>
        <fullName evidence="6">Disease resistance protein (TIR-NBS-LRR class)</fullName>
    </submittedName>
    <submittedName>
        <fullName evidence="7">Putative TIR domain, P-loop containing nucleoside triphosphate hydrolase</fullName>
    </submittedName>
</protein>
<keyword evidence="7" id="KW-0378">Hydrolase</keyword>
<organism evidence="6 9">
    <name type="scientific">Medicago truncatula</name>
    <name type="common">Barrel medic</name>
    <name type="synonym">Medicago tribuloides</name>
    <dbReference type="NCBI Taxonomy" id="3880"/>
    <lineage>
        <taxon>Eukaryota</taxon>
        <taxon>Viridiplantae</taxon>
        <taxon>Streptophyta</taxon>
        <taxon>Embryophyta</taxon>
        <taxon>Tracheophyta</taxon>
        <taxon>Spermatophyta</taxon>
        <taxon>Magnoliopsida</taxon>
        <taxon>eudicotyledons</taxon>
        <taxon>Gunneridae</taxon>
        <taxon>Pentapetalae</taxon>
        <taxon>rosids</taxon>
        <taxon>fabids</taxon>
        <taxon>Fabales</taxon>
        <taxon>Fabaceae</taxon>
        <taxon>Papilionoideae</taxon>
        <taxon>50 kb inversion clade</taxon>
        <taxon>NPAAA clade</taxon>
        <taxon>Hologalegina</taxon>
        <taxon>IRL clade</taxon>
        <taxon>Trifolieae</taxon>
        <taxon>Medicago</taxon>
    </lineage>
</organism>
<evidence type="ECO:0000313" key="8">
    <source>
        <dbReference type="EnsemblPlants" id="AES69132"/>
    </source>
</evidence>
<reference evidence="6 9" key="1">
    <citation type="journal article" date="2011" name="Nature">
        <title>The Medicago genome provides insight into the evolution of rhizobial symbioses.</title>
        <authorList>
            <person name="Young N.D."/>
            <person name="Debelle F."/>
            <person name="Oldroyd G.E."/>
            <person name="Geurts R."/>
            <person name="Cannon S.B."/>
            <person name="Udvardi M.K."/>
            <person name="Benedito V.A."/>
            <person name="Mayer K.F."/>
            <person name="Gouzy J."/>
            <person name="Schoof H."/>
            <person name="Van de Peer Y."/>
            <person name="Proost S."/>
            <person name="Cook D.R."/>
            <person name="Meyers B.C."/>
            <person name="Spannagl M."/>
            <person name="Cheung F."/>
            <person name="De Mita S."/>
            <person name="Krishnakumar V."/>
            <person name="Gundlach H."/>
            <person name="Zhou S."/>
            <person name="Mudge J."/>
            <person name="Bharti A.K."/>
            <person name="Murray J.D."/>
            <person name="Naoumkina M.A."/>
            <person name="Rosen B."/>
            <person name="Silverstein K.A."/>
            <person name="Tang H."/>
            <person name="Rombauts S."/>
            <person name="Zhao P.X."/>
            <person name="Zhou P."/>
            <person name="Barbe V."/>
            <person name="Bardou P."/>
            <person name="Bechner M."/>
            <person name="Bellec A."/>
            <person name="Berger A."/>
            <person name="Berges H."/>
            <person name="Bidwell S."/>
            <person name="Bisseling T."/>
            <person name="Choisne N."/>
            <person name="Couloux A."/>
            <person name="Denny R."/>
            <person name="Deshpande S."/>
            <person name="Dai X."/>
            <person name="Doyle J.J."/>
            <person name="Dudez A.M."/>
            <person name="Farmer A.D."/>
            <person name="Fouteau S."/>
            <person name="Franken C."/>
            <person name="Gibelin C."/>
            <person name="Gish J."/>
            <person name="Goldstein S."/>
            <person name="Gonzalez A.J."/>
            <person name="Green P.J."/>
            <person name="Hallab A."/>
            <person name="Hartog M."/>
            <person name="Hua A."/>
            <person name="Humphray S.J."/>
            <person name="Jeong D.H."/>
            <person name="Jing Y."/>
            <person name="Jocker A."/>
            <person name="Kenton S.M."/>
            <person name="Kim D.J."/>
            <person name="Klee K."/>
            <person name="Lai H."/>
            <person name="Lang C."/>
            <person name="Lin S."/>
            <person name="Macmil S.L."/>
            <person name="Magdelenat G."/>
            <person name="Matthews L."/>
            <person name="McCorrison J."/>
            <person name="Monaghan E.L."/>
            <person name="Mun J.H."/>
            <person name="Najar F.Z."/>
            <person name="Nicholson C."/>
            <person name="Noirot C."/>
            <person name="O'Bleness M."/>
            <person name="Paule C.R."/>
            <person name="Poulain J."/>
            <person name="Prion F."/>
            <person name="Qin B."/>
            <person name="Qu C."/>
            <person name="Retzel E.F."/>
            <person name="Riddle C."/>
            <person name="Sallet E."/>
            <person name="Samain S."/>
            <person name="Samson N."/>
            <person name="Sanders I."/>
            <person name="Saurat O."/>
            <person name="Scarpelli C."/>
            <person name="Schiex T."/>
            <person name="Segurens B."/>
            <person name="Severin A.J."/>
            <person name="Sherrier D.J."/>
            <person name="Shi R."/>
            <person name="Sims S."/>
            <person name="Singer S.R."/>
            <person name="Sinharoy S."/>
            <person name="Sterck L."/>
            <person name="Viollet A."/>
            <person name="Wang B.B."/>
            <person name="Wang K."/>
            <person name="Wang M."/>
            <person name="Wang X."/>
            <person name="Warfsmann J."/>
            <person name="Weissenbach J."/>
            <person name="White D.D."/>
            <person name="White J.D."/>
            <person name="Wiley G.B."/>
            <person name="Wincker P."/>
            <person name="Xing Y."/>
            <person name="Yang L."/>
            <person name="Yao Z."/>
            <person name="Ying F."/>
            <person name="Zhai J."/>
            <person name="Zhou L."/>
            <person name="Zuber A."/>
            <person name="Denarie J."/>
            <person name="Dixon R.A."/>
            <person name="May G.D."/>
            <person name="Schwartz D.C."/>
            <person name="Rogers J."/>
            <person name="Quetier F."/>
            <person name="Town C.D."/>
            <person name="Roe B.A."/>
        </authorList>
    </citation>
    <scope>NUCLEOTIDE SEQUENCE [LARGE SCALE GENOMIC DNA]</scope>
    <source>
        <strain evidence="6">A17</strain>
        <strain evidence="8 9">cv. Jemalong A17</strain>
    </source>
</reference>
<dbReference type="GO" id="GO:0043531">
    <property type="term" value="F:ADP binding"/>
    <property type="evidence" value="ECO:0007669"/>
    <property type="project" value="InterPro"/>
</dbReference>